<keyword evidence="1" id="KW-0472">Membrane</keyword>
<dbReference type="EMBL" id="BARV01038077">
    <property type="protein sequence ID" value="GAI57027.1"/>
    <property type="molecule type" value="Genomic_DNA"/>
</dbReference>
<proteinExistence type="predicted"/>
<feature type="non-terminal residue" evidence="2">
    <location>
        <position position="55"/>
    </location>
</feature>
<comment type="caution">
    <text evidence="2">The sequence shown here is derived from an EMBL/GenBank/DDBJ whole genome shotgun (WGS) entry which is preliminary data.</text>
</comment>
<keyword evidence="1" id="KW-0812">Transmembrane</keyword>
<keyword evidence="1" id="KW-1133">Transmembrane helix</keyword>
<evidence type="ECO:0000256" key="1">
    <source>
        <dbReference type="SAM" id="Phobius"/>
    </source>
</evidence>
<sequence length="55" mass="6064">MKSGLEKRAEDVRGRVEKLSLVAMATVFELVLFVLDSAIPKPIPWIKIGLANIVT</sequence>
<name>X1PLB8_9ZZZZ</name>
<organism evidence="2">
    <name type="scientific">marine sediment metagenome</name>
    <dbReference type="NCBI Taxonomy" id="412755"/>
    <lineage>
        <taxon>unclassified sequences</taxon>
        <taxon>metagenomes</taxon>
        <taxon>ecological metagenomes</taxon>
    </lineage>
</organism>
<accession>X1PLB8</accession>
<gene>
    <name evidence="2" type="ORF">S06H3_58757</name>
</gene>
<feature type="transmembrane region" description="Helical" evidence="1">
    <location>
        <begin position="21"/>
        <end position="39"/>
    </location>
</feature>
<reference evidence="2" key="1">
    <citation type="journal article" date="2014" name="Front. Microbiol.">
        <title>High frequency of phylogenetically diverse reductive dehalogenase-homologous genes in deep subseafloor sedimentary metagenomes.</title>
        <authorList>
            <person name="Kawai M."/>
            <person name="Futagami T."/>
            <person name="Toyoda A."/>
            <person name="Takaki Y."/>
            <person name="Nishi S."/>
            <person name="Hori S."/>
            <person name="Arai W."/>
            <person name="Tsubouchi T."/>
            <person name="Morono Y."/>
            <person name="Uchiyama I."/>
            <person name="Ito T."/>
            <person name="Fujiyama A."/>
            <person name="Inagaki F."/>
            <person name="Takami H."/>
        </authorList>
    </citation>
    <scope>NUCLEOTIDE SEQUENCE</scope>
    <source>
        <strain evidence="2">Expedition CK06-06</strain>
    </source>
</reference>
<evidence type="ECO:0000313" key="2">
    <source>
        <dbReference type="EMBL" id="GAI57027.1"/>
    </source>
</evidence>
<protein>
    <submittedName>
        <fullName evidence="2">Uncharacterized protein</fullName>
    </submittedName>
</protein>
<dbReference type="AlphaFoldDB" id="X1PLB8"/>